<gene>
    <name evidence="2" type="ORF">BU16DRAFT_564321</name>
</gene>
<keyword evidence="3" id="KW-1185">Reference proteome</keyword>
<reference evidence="2" key="1">
    <citation type="journal article" date="2020" name="Stud. Mycol.">
        <title>101 Dothideomycetes genomes: a test case for predicting lifestyles and emergence of pathogens.</title>
        <authorList>
            <person name="Haridas S."/>
            <person name="Albert R."/>
            <person name="Binder M."/>
            <person name="Bloem J."/>
            <person name="Labutti K."/>
            <person name="Salamov A."/>
            <person name="Andreopoulos B."/>
            <person name="Baker S."/>
            <person name="Barry K."/>
            <person name="Bills G."/>
            <person name="Bluhm B."/>
            <person name="Cannon C."/>
            <person name="Castanera R."/>
            <person name="Culley D."/>
            <person name="Daum C."/>
            <person name="Ezra D."/>
            <person name="Gonzalez J."/>
            <person name="Henrissat B."/>
            <person name="Kuo A."/>
            <person name="Liang C."/>
            <person name="Lipzen A."/>
            <person name="Lutzoni F."/>
            <person name="Magnuson J."/>
            <person name="Mondo S."/>
            <person name="Nolan M."/>
            <person name="Ohm R."/>
            <person name="Pangilinan J."/>
            <person name="Park H.-J."/>
            <person name="Ramirez L."/>
            <person name="Alfaro M."/>
            <person name="Sun H."/>
            <person name="Tritt A."/>
            <person name="Yoshinaga Y."/>
            <person name="Zwiers L.-H."/>
            <person name="Turgeon B."/>
            <person name="Goodwin S."/>
            <person name="Spatafora J."/>
            <person name="Crous P."/>
            <person name="Grigoriev I."/>
        </authorList>
    </citation>
    <scope>NUCLEOTIDE SEQUENCE</scope>
    <source>
        <strain evidence="2">CBS 269.34</strain>
    </source>
</reference>
<dbReference type="Proteomes" id="UP000799750">
    <property type="component" value="Unassembled WGS sequence"/>
</dbReference>
<feature type="compositionally biased region" description="Pro residues" evidence="1">
    <location>
        <begin position="31"/>
        <end position="40"/>
    </location>
</feature>
<proteinExistence type="predicted"/>
<name>A0A6A6QM19_9PEZI</name>
<organism evidence="2 3">
    <name type="scientific">Lophium mytilinum</name>
    <dbReference type="NCBI Taxonomy" id="390894"/>
    <lineage>
        <taxon>Eukaryota</taxon>
        <taxon>Fungi</taxon>
        <taxon>Dikarya</taxon>
        <taxon>Ascomycota</taxon>
        <taxon>Pezizomycotina</taxon>
        <taxon>Dothideomycetes</taxon>
        <taxon>Pleosporomycetidae</taxon>
        <taxon>Mytilinidiales</taxon>
        <taxon>Mytilinidiaceae</taxon>
        <taxon>Lophium</taxon>
    </lineage>
</organism>
<dbReference type="EMBL" id="MU004193">
    <property type="protein sequence ID" value="KAF2493030.1"/>
    <property type="molecule type" value="Genomic_DNA"/>
</dbReference>
<sequence>MSDALSLHLSILYTATLRLRPQIRLRSKPQQPSPPSPTPASPSRGLEAQHTPRRKPPKKLFPRGSSKMAPPPPPPPPPPPLYTAPPLHSPAIVSRTVVHQHHLRCPRCATTTLSLTLTAPGQDALGQRQCARCIADWAGAGEGFCAFPALLVRPGSSGSGGSVEVLRPIRKGVFVRGREKAVGRLEGARGRAGR</sequence>
<feature type="region of interest" description="Disordered" evidence="1">
    <location>
        <begin position="18"/>
        <end position="87"/>
    </location>
</feature>
<evidence type="ECO:0000313" key="2">
    <source>
        <dbReference type="EMBL" id="KAF2493030.1"/>
    </source>
</evidence>
<accession>A0A6A6QM19</accession>
<evidence type="ECO:0000256" key="1">
    <source>
        <dbReference type="SAM" id="MobiDB-lite"/>
    </source>
</evidence>
<protein>
    <submittedName>
        <fullName evidence="2">Uncharacterized protein</fullName>
    </submittedName>
</protein>
<dbReference type="OrthoDB" id="10621749at2759"/>
<feature type="compositionally biased region" description="Basic residues" evidence="1">
    <location>
        <begin position="51"/>
        <end position="61"/>
    </location>
</feature>
<feature type="compositionally biased region" description="Pro residues" evidence="1">
    <location>
        <begin position="69"/>
        <end position="83"/>
    </location>
</feature>
<evidence type="ECO:0000313" key="3">
    <source>
        <dbReference type="Proteomes" id="UP000799750"/>
    </source>
</evidence>
<dbReference type="AlphaFoldDB" id="A0A6A6QM19"/>